<dbReference type="InterPro" id="IPR018303">
    <property type="entry name" value="ATPase_P-typ_P_site"/>
</dbReference>
<dbReference type="PANTHER" id="PTHR24092">
    <property type="entry name" value="PROBABLE PHOSPHOLIPID-TRANSPORTING ATPASE"/>
    <property type="match status" value="1"/>
</dbReference>
<dbReference type="InterPro" id="IPR023299">
    <property type="entry name" value="ATPase_P-typ_cyto_dom_N"/>
</dbReference>
<dbReference type="EMBL" id="CH408032">
    <property type="protein sequence ID" value="EAQ87694.1"/>
    <property type="molecule type" value="Genomic_DNA"/>
</dbReference>
<feature type="binding site" evidence="15">
    <location>
        <position position="1049"/>
    </location>
    <ligand>
        <name>ATP</name>
        <dbReference type="ChEBI" id="CHEBI:30616"/>
    </ligand>
</feature>
<evidence type="ECO:0000256" key="17">
    <source>
        <dbReference type="RuleBase" id="RU362033"/>
    </source>
</evidence>
<dbReference type="Pfam" id="PF00122">
    <property type="entry name" value="E1-E2_ATPase"/>
    <property type="match status" value="1"/>
</dbReference>
<dbReference type="SFLD" id="SFLDF00027">
    <property type="entry name" value="p-type_atpase"/>
    <property type="match status" value="1"/>
</dbReference>
<feature type="binding site" evidence="16">
    <location>
        <position position="489"/>
    </location>
    <ligand>
        <name>Mg(2+)</name>
        <dbReference type="ChEBI" id="CHEBI:18420"/>
    </ligand>
</feature>
<feature type="transmembrane region" description="Helical" evidence="17">
    <location>
        <begin position="379"/>
        <end position="402"/>
    </location>
</feature>
<feature type="compositionally biased region" description="Low complexity" evidence="18">
    <location>
        <begin position="566"/>
        <end position="578"/>
    </location>
</feature>
<feature type="binding site" evidence="16">
    <location>
        <position position="491"/>
    </location>
    <ligand>
        <name>Mg(2+)</name>
        <dbReference type="ChEBI" id="CHEBI:18420"/>
    </ligand>
</feature>
<feature type="binding site" evidence="15">
    <location>
        <position position="1097"/>
    </location>
    <ligand>
        <name>ATP</name>
        <dbReference type="ChEBI" id="CHEBI:30616"/>
    </ligand>
</feature>
<feature type="compositionally biased region" description="Basic and acidic residues" evidence="18">
    <location>
        <begin position="738"/>
        <end position="749"/>
    </location>
</feature>
<proteinExistence type="inferred from homology"/>
<dbReference type="InterPro" id="IPR023298">
    <property type="entry name" value="ATPase_P-typ_TM_dom_sf"/>
</dbReference>
<evidence type="ECO:0000256" key="14">
    <source>
        <dbReference type="PIRSR" id="PIRSR606539-1"/>
    </source>
</evidence>
<dbReference type="InterPro" id="IPR006539">
    <property type="entry name" value="P-type_ATPase_IV"/>
</dbReference>
<comment type="similarity">
    <text evidence="3 17">Belongs to the cation transport ATPase (P-type) (TC 3.A.3) family. Type IV subfamily.</text>
</comment>
<dbReference type="InterPro" id="IPR059000">
    <property type="entry name" value="ATPase_P-type_domA"/>
</dbReference>
<evidence type="ECO:0000256" key="10">
    <source>
        <dbReference type="ARBA" id="ARBA00022989"/>
    </source>
</evidence>
<dbReference type="SUPFAM" id="SSF81660">
    <property type="entry name" value="Metal cation-transporting ATPase, ATP-binding domain N"/>
    <property type="match status" value="1"/>
</dbReference>
<gene>
    <name evidence="22" type="ORF">CHGG_04313</name>
</gene>
<dbReference type="GO" id="GO:0005802">
    <property type="term" value="C:trans-Golgi network"/>
    <property type="evidence" value="ECO:0007669"/>
    <property type="project" value="TreeGrafter"/>
</dbReference>
<evidence type="ECO:0000313" key="22">
    <source>
        <dbReference type="EMBL" id="EAQ87694.1"/>
    </source>
</evidence>
<dbReference type="InterPro" id="IPR032630">
    <property type="entry name" value="P_typ_ATPase_c"/>
</dbReference>
<dbReference type="NCBIfam" id="TIGR01652">
    <property type="entry name" value="ATPase-Plipid"/>
    <property type="match status" value="1"/>
</dbReference>
<feature type="binding site" evidence="15">
    <location>
        <position position="866"/>
    </location>
    <ligand>
        <name>ATP</name>
        <dbReference type="ChEBI" id="CHEBI:30616"/>
    </ligand>
</feature>
<dbReference type="SUPFAM" id="SSF56784">
    <property type="entry name" value="HAD-like"/>
    <property type="match status" value="1"/>
</dbReference>
<feature type="binding site" evidence="16">
    <location>
        <position position="1094"/>
    </location>
    <ligand>
        <name>Mg(2+)</name>
        <dbReference type="ChEBI" id="CHEBI:18420"/>
    </ligand>
</feature>
<keyword evidence="4 17" id="KW-0812">Transmembrane</keyword>
<evidence type="ECO:0000256" key="8">
    <source>
        <dbReference type="ARBA" id="ARBA00022842"/>
    </source>
</evidence>
<keyword evidence="23" id="KW-1185">Reference proteome</keyword>
<feature type="transmembrane region" description="Helical" evidence="17">
    <location>
        <begin position="1273"/>
        <end position="1293"/>
    </location>
</feature>
<evidence type="ECO:0000256" key="9">
    <source>
        <dbReference type="ARBA" id="ARBA00022967"/>
    </source>
</evidence>
<dbReference type="Gene3D" id="3.40.50.1000">
    <property type="entry name" value="HAD superfamily/HAD-like"/>
    <property type="match status" value="1"/>
</dbReference>
<keyword evidence="10 17" id="KW-1133">Transmembrane helix</keyword>
<keyword evidence="5 16" id="KW-0479">Metal-binding</keyword>
<accession>Q2H1N3</accession>
<dbReference type="InterPro" id="IPR032631">
    <property type="entry name" value="P-type_ATPase_N"/>
</dbReference>
<dbReference type="GO" id="GO:0016887">
    <property type="term" value="F:ATP hydrolysis activity"/>
    <property type="evidence" value="ECO:0007669"/>
    <property type="project" value="InterPro"/>
</dbReference>
<evidence type="ECO:0000256" key="11">
    <source>
        <dbReference type="ARBA" id="ARBA00023136"/>
    </source>
</evidence>
<comment type="catalytic activity">
    <reaction evidence="12 17">
        <text>ATP + H2O + phospholipidSide 1 = ADP + phosphate + phospholipidSide 2.</text>
        <dbReference type="EC" id="7.6.2.1"/>
    </reaction>
</comment>
<dbReference type="SUPFAM" id="SSF81665">
    <property type="entry name" value="Calcium ATPase, transmembrane domain M"/>
    <property type="match status" value="1"/>
</dbReference>
<feature type="transmembrane region" description="Helical" evidence="17">
    <location>
        <begin position="422"/>
        <end position="443"/>
    </location>
</feature>
<feature type="region of interest" description="Disordered" evidence="18">
    <location>
        <begin position="1"/>
        <end position="37"/>
    </location>
</feature>
<dbReference type="GO" id="GO:0006892">
    <property type="term" value="P:post-Golgi vesicle-mediated transport"/>
    <property type="evidence" value="ECO:0007669"/>
    <property type="project" value="TreeGrafter"/>
</dbReference>
<dbReference type="InParanoid" id="Q2H1N3"/>
<comment type="caution">
    <text evidence="17">Lacks conserved residue(s) required for the propagation of feature annotation.</text>
</comment>
<dbReference type="InterPro" id="IPR001757">
    <property type="entry name" value="P_typ_ATPase"/>
</dbReference>
<dbReference type="GO" id="GO:0005886">
    <property type="term" value="C:plasma membrane"/>
    <property type="evidence" value="ECO:0007669"/>
    <property type="project" value="TreeGrafter"/>
</dbReference>
<evidence type="ECO:0000259" key="19">
    <source>
        <dbReference type="Pfam" id="PF00122"/>
    </source>
</evidence>
<dbReference type="GO" id="GO:0032456">
    <property type="term" value="P:endocytic recycling"/>
    <property type="evidence" value="ECO:0007669"/>
    <property type="project" value="TreeGrafter"/>
</dbReference>
<reference evidence="23" key="1">
    <citation type="journal article" date="2015" name="Genome Announc.">
        <title>Draft genome sequence of the cellulolytic fungus Chaetomium globosum.</title>
        <authorList>
            <person name="Cuomo C.A."/>
            <person name="Untereiner W.A."/>
            <person name="Ma L.-J."/>
            <person name="Grabherr M."/>
            <person name="Birren B.W."/>
        </authorList>
    </citation>
    <scope>NUCLEOTIDE SEQUENCE [LARGE SCALE GENOMIC DNA]</scope>
    <source>
        <strain evidence="23">ATCC 6205 / CBS 148.51 / DSM 1962 / NBRC 6347 / NRRL 1970</strain>
    </source>
</reference>
<name>Q2H1N3_CHAGB</name>
<dbReference type="SFLD" id="SFLDG00002">
    <property type="entry name" value="C1.7:_P-type_atpase_like"/>
    <property type="match status" value="1"/>
</dbReference>
<evidence type="ECO:0000256" key="7">
    <source>
        <dbReference type="ARBA" id="ARBA00022840"/>
    </source>
</evidence>
<feature type="compositionally biased region" description="Polar residues" evidence="18">
    <location>
        <begin position="24"/>
        <end position="36"/>
    </location>
</feature>
<feature type="domain" description="P-type ATPase A" evidence="19">
    <location>
        <begin position="225"/>
        <end position="360"/>
    </location>
</feature>
<evidence type="ECO:0000256" key="4">
    <source>
        <dbReference type="ARBA" id="ARBA00022692"/>
    </source>
</evidence>
<dbReference type="InterPro" id="IPR008250">
    <property type="entry name" value="ATPase_P-typ_transduc_dom_A_sf"/>
</dbReference>
<dbReference type="Gene3D" id="2.70.150.10">
    <property type="entry name" value="Calcium-transporting ATPase, cytoplasmic transduction domain A"/>
    <property type="match status" value="1"/>
</dbReference>
<protein>
    <recommendedName>
        <fullName evidence="17">Phospholipid-transporting ATPase</fullName>
        <ecNumber evidence="17">7.6.2.1</ecNumber>
    </recommendedName>
</protein>
<dbReference type="FunCoup" id="Q2H1N3">
    <property type="interactions" value="27"/>
</dbReference>
<feature type="binding site" evidence="15">
    <location>
        <position position="640"/>
    </location>
    <ligand>
        <name>ATP</name>
        <dbReference type="ChEBI" id="CHEBI:30616"/>
    </ligand>
</feature>
<dbReference type="GeneID" id="4392042"/>
<feature type="compositionally biased region" description="Basic and acidic residues" evidence="18">
    <location>
        <begin position="522"/>
        <end position="543"/>
    </location>
</feature>
<feature type="binding site" evidence="15">
    <location>
        <position position="948"/>
    </location>
    <ligand>
        <name>ATP</name>
        <dbReference type="ChEBI" id="CHEBI:30616"/>
    </ligand>
</feature>
<dbReference type="GO" id="GO:0140326">
    <property type="term" value="F:ATPase-coupled intramembrane lipid transporter activity"/>
    <property type="evidence" value="ECO:0007669"/>
    <property type="project" value="UniProtKB-EC"/>
</dbReference>
<feature type="binding site" evidence="15">
    <location>
        <position position="489"/>
    </location>
    <ligand>
        <name>ATP</name>
        <dbReference type="ChEBI" id="CHEBI:30616"/>
    </ligand>
</feature>
<evidence type="ECO:0000256" key="12">
    <source>
        <dbReference type="ARBA" id="ARBA00034036"/>
    </source>
</evidence>
<evidence type="ECO:0000256" key="13">
    <source>
        <dbReference type="ARBA" id="ARBA00049128"/>
    </source>
</evidence>
<evidence type="ECO:0000256" key="1">
    <source>
        <dbReference type="ARBA" id="ARBA00004141"/>
    </source>
</evidence>
<evidence type="ECO:0000259" key="20">
    <source>
        <dbReference type="Pfam" id="PF16209"/>
    </source>
</evidence>
<feature type="domain" description="P-type ATPase C-terminal" evidence="21">
    <location>
        <begin position="1120"/>
        <end position="1219"/>
    </location>
</feature>
<dbReference type="VEuPathDB" id="FungiDB:CHGG_04313"/>
<dbReference type="PROSITE" id="PS00154">
    <property type="entry name" value="ATPASE_E1_E2"/>
    <property type="match status" value="1"/>
</dbReference>
<dbReference type="Proteomes" id="UP000001056">
    <property type="component" value="Unassembled WGS sequence"/>
</dbReference>
<feature type="binding site" evidence="15">
    <location>
        <position position="685"/>
    </location>
    <ligand>
        <name>ATP</name>
        <dbReference type="ChEBI" id="CHEBI:30616"/>
    </ligand>
</feature>
<feature type="binding site" evidence="15">
    <location>
        <position position="946"/>
    </location>
    <ligand>
        <name>ATP</name>
        <dbReference type="ChEBI" id="CHEBI:30616"/>
    </ligand>
</feature>
<evidence type="ECO:0000256" key="2">
    <source>
        <dbReference type="ARBA" id="ARBA00004308"/>
    </source>
</evidence>
<evidence type="ECO:0000256" key="3">
    <source>
        <dbReference type="ARBA" id="ARBA00008109"/>
    </source>
</evidence>
<feature type="region of interest" description="Disordered" evidence="18">
    <location>
        <begin position="522"/>
        <end position="586"/>
    </location>
</feature>
<keyword evidence="8 16" id="KW-0460">Magnesium</keyword>
<feature type="binding site" evidence="15">
    <location>
        <position position="1098"/>
    </location>
    <ligand>
        <name>ATP</name>
        <dbReference type="ChEBI" id="CHEBI:30616"/>
    </ligand>
</feature>
<evidence type="ECO:0000256" key="5">
    <source>
        <dbReference type="ARBA" id="ARBA00022723"/>
    </source>
</evidence>
<keyword evidence="7 15" id="KW-0067">ATP-binding</keyword>
<comment type="catalytic activity">
    <reaction evidence="13">
        <text>a 1,2-diacyl-sn-glycero-3-phosphoethanolamine(out) + ATP + H2O = a 1,2-diacyl-sn-glycero-3-phosphoethanolamine(in) + ADP + phosphate + H(+)</text>
        <dbReference type="Rhea" id="RHEA:66132"/>
        <dbReference type="ChEBI" id="CHEBI:15377"/>
        <dbReference type="ChEBI" id="CHEBI:15378"/>
        <dbReference type="ChEBI" id="CHEBI:30616"/>
        <dbReference type="ChEBI" id="CHEBI:43474"/>
        <dbReference type="ChEBI" id="CHEBI:64612"/>
        <dbReference type="ChEBI" id="CHEBI:456216"/>
    </reaction>
    <physiologicalReaction direction="left-to-right" evidence="13">
        <dbReference type="Rhea" id="RHEA:66133"/>
    </physiologicalReaction>
</comment>
<dbReference type="EC" id="7.6.2.1" evidence="17"/>
<feature type="binding site" evidence="15">
    <location>
        <position position="708"/>
    </location>
    <ligand>
        <name>ATP</name>
        <dbReference type="ChEBI" id="CHEBI:30616"/>
    </ligand>
</feature>
<feature type="domain" description="P-type ATPase N-terminal" evidence="20">
    <location>
        <begin position="91"/>
        <end position="147"/>
    </location>
</feature>
<dbReference type="OrthoDB" id="377733at2759"/>
<dbReference type="Gene3D" id="3.40.1110.10">
    <property type="entry name" value="Calcium-transporting ATPase, cytoplasmic domain N"/>
    <property type="match status" value="1"/>
</dbReference>
<dbReference type="NCBIfam" id="TIGR01494">
    <property type="entry name" value="ATPase_P-type"/>
    <property type="match status" value="1"/>
</dbReference>
<evidence type="ECO:0000259" key="21">
    <source>
        <dbReference type="Pfam" id="PF16212"/>
    </source>
</evidence>
<dbReference type="RefSeq" id="XP_001223527.1">
    <property type="nucleotide sequence ID" value="XM_001223526.1"/>
</dbReference>
<dbReference type="PANTHER" id="PTHR24092:SF174">
    <property type="entry name" value="PHOSPHOLIPID-TRANSPORTING ATPASE DNF3-RELATED"/>
    <property type="match status" value="1"/>
</dbReference>
<dbReference type="Pfam" id="PF16209">
    <property type="entry name" value="PhoLip_ATPase_N"/>
    <property type="match status" value="1"/>
</dbReference>
<keyword evidence="6 15" id="KW-0547">Nucleotide-binding</keyword>
<dbReference type="GO" id="GO:0005524">
    <property type="term" value="F:ATP binding"/>
    <property type="evidence" value="ECO:0007669"/>
    <property type="project" value="UniProtKB-UniRule"/>
</dbReference>
<feature type="binding site" evidence="15">
    <location>
        <position position="1043"/>
    </location>
    <ligand>
        <name>ATP</name>
        <dbReference type="ChEBI" id="CHEBI:30616"/>
    </ligand>
</feature>
<evidence type="ECO:0000256" key="18">
    <source>
        <dbReference type="SAM" id="MobiDB-lite"/>
    </source>
</evidence>
<feature type="binding site" evidence="15">
    <location>
        <position position="490"/>
    </location>
    <ligand>
        <name>ATP</name>
        <dbReference type="ChEBI" id="CHEBI:30616"/>
    </ligand>
</feature>
<feature type="active site" description="4-aspartylphosphate intermediate" evidence="14">
    <location>
        <position position="489"/>
    </location>
</feature>
<dbReference type="OMA" id="YVYGQRN"/>
<feature type="region of interest" description="Disordered" evidence="18">
    <location>
        <begin position="738"/>
        <end position="757"/>
    </location>
</feature>
<sequence length="1390" mass="154833">MDGRGADGVETGEAGGNKGVHLNKTPTATSPLSGNPATPKAVKLATAARQWCRRIFVDFILHHESLPPSKDGRCIPLRPDRSEPFIDERRGYPYISNSIRTSRYTLYDFFPKQLFFQFTRLANFYFLCVGIPQTIPGVSTTGNFTTILPLLFFVLLTIAKEGYDDWRRHRLDKVENARLTTVLRSRETGGGSKRWRSLLGATSTDDEARALERCETGRTSHLGLQWRTIKWQDLQVGDVVKLTRDDDVPADIVLLHAEGEEGLAYVETMALDGETNLKSKQVSVTLKGCDSVEGLCSCGAEFVIEDPNPDLYRFDGRVTVDGETMPLTLNEVVYRGCTIRNTASVIGMVINTGEETKIRRNANRHPSAKKPALERMANMIVIALVIYLIALVAGLSGGYVLWQHSYERAAWYLRDIPVPLAHIIVGYAIQFNNVIPLALYVSLEIVKICQMLLLNSDIEMYDEASDTPARCNTNTILENLGQVGYLFSDKTGTLTENVMRFRKMSVAGTAWLHETDFAKRHDTPDIRETRDGDEQGLETKLEPSEAPTAGGRLSGFLSPPTPNRPPASRRSSSQWRSTGRPDHLQPDLTTSDLLEYIWLRPNSGFSRRATQYILVMALCHTCLPETKAGKVDFQAASPDELALVRAAQDLGFLVVQRTAQAVTLRITASYGNTDHTYQILDVLEFSSKRKRMSIIVRCPDGRIWLLTKGADSAILPRLRMADLATQKAKELRESLDFEHQMRRKSEAQEPRNSFGGRPSLTIRRSLALTRQGFLAVPGSTSLDVSRSKSFEVAHLDPIARLRSRPSLNARTASFDARRTPSRISSAEPEAVPSKFEFLEDPSLSDDAAIFTRCFRQIDDFATEGLRTLLFAHRFLGEQEYNNWKKLYREAETSLVDRQDRIEATGEMIEQSLDLIGASGIEDQLQPGVAETIDRLRRANIKIWMLTGDKRETAINIAHSARICLPGSDIFVLDAAKGGLEGQILTIMEDLQIQAETNASGAAGHTVIVIDGHTLAALEEPTSATAKTAFYRLILTIDSVICCRASPAQKALLVHAVRNASTTTSTNPPLLHRLHHLLPTQRTQQPTPLTLAIGDGANDLAMLSAAHVGVGISGREGLQAARVADYAIAQFRFLARLLLVHGRWNYARTARFVLATFWKEMLFYLPTAVFQGWVGYTGTSLYEMWSLTALNTLFTSLCVIVPAVWEQELAAETLLAVPELILDTHYKNDIVIYSFVITVAGWWVWQVFLAGAYAPGVWPYAVKNGFFSSFGPDPAWWVALFGALGVLACLELAYKAVKRNLIVAGLWKRGWKWLRWSTWKAAFWSSPSLGAGARWSEEGINKGCLEEWDVELWQVMEQDPAIRDTLCRMSKFELGREGKDEEGDRSGEGTS</sequence>
<dbReference type="HOGENOM" id="CLU_000846_5_2_1"/>
<feature type="transmembrane region" description="Helical" evidence="17">
    <location>
        <begin position="1160"/>
        <end position="1177"/>
    </location>
</feature>
<dbReference type="Pfam" id="PF16212">
    <property type="entry name" value="PhoLip_ATPase_C"/>
    <property type="match status" value="1"/>
</dbReference>
<keyword evidence="11 17" id="KW-0472">Membrane</keyword>
<evidence type="ECO:0000256" key="16">
    <source>
        <dbReference type="PIRSR" id="PIRSR606539-3"/>
    </source>
</evidence>
<evidence type="ECO:0000313" key="23">
    <source>
        <dbReference type="Proteomes" id="UP000001056"/>
    </source>
</evidence>
<keyword evidence="9 17" id="KW-1278">Translocase</keyword>
<dbReference type="SUPFAM" id="SSF81653">
    <property type="entry name" value="Calcium ATPase, transduction domain A"/>
    <property type="match status" value="1"/>
</dbReference>
<evidence type="ECO:0000256" key="6">
    <source>
        <dbReference type="ARBA" id="ARBA00022741"/>
    </source>
</evidence>
<organism evidence="22 23">
    <name type="scientific">Chaetomium globosum (strain ATCC 6205 / CBS 148.51 / DSM 1962 / NBRC 6347 / NRRL 1970)</name>
    <name type="common">Soil fungus</name>
    <dbReference type="NCBI Taxonomy" id="306901"/>
    <lineage>
        <taxon>Eukaryota</taxon>
        <taxon>Fungi</taxon>
        <taxon>Dikarya</taxon>
        <taxon>Ascomycota</taxon>
        <taxon>Pezizomycotina</taxon>
        <taxon>Sordariomycetes</taxon>
        <taxon>Sordariomycetidae</taxon>
        <taxon>Sordariales</taxon>
        <taxon>Chaetomiaceae</taxon>
        <taxon>Chaetomium</taxon>
    </lineage>
</organism>
<feature type="binding site" evidence="15">
    <location>
        <position position="947"/>
    </location>
    <ligand>
        <name>ATP</name>
        <dbReference type="ChEBI" id="CHEBI:30616"/>
    </ligand>
</feature>
<feature type="binding site" evidence="16">
    <location>
        <position position="1098"/>
    </location>
    <ligand>
        <name>Mg(2+)</name>
        <dbReference type="ChEBI" id="CHEBI:18420"/>
    </ligand>
</feature>
<comment type="subcellular location">
    <subcellularLocation>
        <location evidence="2">Endomembrane system</location>
    </subcellularLocation>
    <subcellularLocation>
        <location evidence="1 17">Membrane</location>
        <topology evidence="1 17">Multi-pass membrane protein</topology>
    </subcellularLocation>
</comment>
<dbReference type="SFLD" id="SFLDS00003">
    <property type="entry name" value="Haloacid_Dehalogenase"/>
    <property type="match status" value="1"/>
</dbReference>
<feature type="binding site" evidence="15">
    <location>
        <position position="491"/>
    </location>
    <ligand>
        <name>ATP</name>
        <dbReference type="ChEBI" id="CHEBI:30616"/>
    </ligand>
</feature>
<comment type="cofactor">
    <cofactor evidence="16">
        <name>Mg(2+)</name>
        <dbReference type="ChEBI" id="CHEBI:18420"/>
    </cofactor>
</comment>
<dbReference type="eggNOG" id="KOG0206">
    <property type="taxonomic scope" value="Eukaryota"/>
</dbReference>
<dbReference type="Pfam" id="PF13246">
    <property type="entry name" value="Cation_ATPase"/>
    <property type="match status" value="1"/>
</dbReference>
<dbReference type="STRING" id="306901.Q2H1N3"/>
<dbReference type="InterPro" id="IPR036412">
    <property type="entry name" value="HAD-like_sf"/>
</dbReference>
<feature type="transmembrane region" description="Helical" evidence="17">
    <location>
        <begin position="1229"/>
        <end position="1253"/>
    </location>
</feature>
<dbReference type="Pfam" id="PF00702">
    <property type="entry name" value="Hydrolase"/>
    <property type="match status" value="1"/>
</dbReference>
<dbReference type="PRINTS" id="PR00119">
    <property type="entry name" value="CATATPASE"/>
</dbReference>
<dbReference type="InterPro" id="IPR044492">
    <property type="entry name" value="P_typ_ATPase_HD_dom"/>
</dbReference>
<dbReference type="InterPro" id="IPR023214">
    <property type="entry name" value="HAD_sf"/>
</dbReference>
<dbReference type="GO" id="GO:0000287">
    <property type="term" value="F:magnesium ion binding"/>
    <property type="evidence" value="ECO:0007669"/>
    <property type="project" value="UniProtKB-UniRule"/>
</dbReference>
<evidence type="ECO:0000256" key="15">
    <source>
        <dbReference type="PIRSR" id="PIRSR606539-2"/>
    </source>
</evidence>
<dbReference type="GO" id="GO:0045332">
    <property type="term" value="P:phospholipid translocation"/>
    <property type="evidence" value="ECO:0007669"/>
    <property type="project" value="TreeGrafter"/>
</dbReference>